<name>A0A502M7Y1_9MOLU</name>
<dbReference type="Proteomes" id="UP000317904">
    <property type="component" value="Unassembled WGS sequence"/>
</dbReference>
<comment type="caution">
    <text evidence="1">The sequence shown here is derived from an EMBL/GenBank/DDBJ whole genome shotgun (WGS) entry which is preliminary data.</text>
</comment>
<accession>A0A502M7Y1</accession>
<protein>
    <submittedName>
        <fullName evidence="1">Uncharacterized protein</fullName>
    </submittedName>
</protein>
<evidence type="ECO:0000313" key="2">
    <source>
        <dbReference type="Proteomes" id="UP000317904"/>
    </source>
</evidence>
<dbReference type="EMBL" id="VFSY01000016">
    <property type="protein sequence ID" value="TPI02521.1"/>
    <property type="molecule type" value="Genomic_DNA"/>
</dbReference>
<dbReference type="AlphaFoldDB" id="A0A502M7Y1"/>
<sequence length="127" mass="13910">MEIDSLHQFKKNIGQAFYDAVARVATGIGMTDDILGGFKYGSKTVNLVNGIDKNWVGVSTSHLEGEDKVKADQYLAEAKAKFEALEKDTNLFNWLSSGRVSKEQGSQEVTDIPTRLNDLASAINNRG</sequence>
<gene>
    <name evidence="1" type="ORF">FJM01_00510</name>
</gene>
<reference evidence="1 2" key="1">
    <citation type="submission" date="2019-06" db="EMBL/GenBank/DDBJ databases">
        <title>A comparative genomics study of ostrich specific Mycoplasmas.</title>
        <authorList>
            <person name="Botes A."/>
            <person name="Nel T."/>
        </authorList>
    </citation>
    <scope>NUCLEOTIDE SEQUENCE [LARGE SCALE GENOMIC DNA]</scope>
    <source>
        <strain evidence="1 2">Ms01</strain>
    </source>
</reference>
<proteinExistence type="predicted"/>
<organism evidence="1 2">
    <name type="scientific">Mycoplasma struthionis</name>
    <dbReference type="NCBI Taxonomy" id="538220"/>
    <lineage>
        <taxon>Bacteria</taxon>
        <taxon>Bacillati</taxon>
        <taxon>Mycoplasmatota</taxon>
        <taxon>Mollicutes</taxon>
        <taxon>Mycoplasmataceae</taxon>
        <taxon>Mycoplasma</taxon>
    </lineage>
</organism>
<evidence type="ECO:0000313" key="1">
    <source>
        <dbReference type="EMBL" id="TPI02521.1"/>
    </source>
</evidence>